<dbReference type="InterPro" id="IPR016897">
    <property type="entry name" value="SKP1"/>
</dbReference>
<dbReference type="SUPFAM" id="SSF81382">
    <property type="entry name" value="Skp1 dimerisation domain-like"/>
    <property type="match status" value="1"/>
</dbReference>
<keyword evidence="8" id="KW-1185">Reference proteome</keyword>
<dbReference type="Gene3D" id="3.30.710.10">
    <property type="entry name" value="Potassium Channel Kv1.1, Chain A"/>
    <property type="match status" value="1"/>
</dbReference>
<accession>A0AAV6X617</accession>
<evidence type="ECO:0000313" key="7">
    <source>
        <dbReference type="EMBL" id="KAG8377958.1"/>
    </source>
</evidence>
<evidence type="ECO:0000313" key="8">
    <source>
        <dbReference type="Proteomes" id="UP000826271"/>
    </source>
</evidence>
<dbReference type="InterPro" id="IPR016073">
    <property type="entry name" value="Skp1_comp_POZ"/>
</dbReference>
<dbReference type="GO" id="GO:0016567">
    <property type="term" value="P:protein ubiquitination"/>
    <property type="evidence" value="ECO:0007669"/>
    <property type="project" value="UniProtKB-UniRule"/>
</dbReference>
<dbReference type="InterPro" id="IPR011333">
    <property type="entry name" value="SKP1/BTB/POZ_sf"/>
</dbReference>
<gene>
    <name evidence="7" type="ORF">BUALT_Bualt08G0087900</name>
</gene>
<comment type="subunit">
    <text evidence="4">Part of a SCF (SKP1-cullin-F-box) protein ligase complex.</text>
</comment>
<keyword evidence="3 4" id="KW-0833">Ubl conjugation pathway</keyword>
<dbReference type="FunFam" id="3.30.710.10:FF:000026">
    <property type="entry name" value="E3 ubiquitin ligase complex SCF subunit"/>
    <property type="match status" value="1"/>
</dbReference>
<feature type="domain" description="SKP1 component dimerisation" evidence="5">
    <location>
        <begin position="128"/>
        <end position="172"/>
    </location>
</feature>
<dbReference type="SMART" id="SM00512">
    <property type="entry name" value="Skp1"/>
    <property type="match status" value="1"/>
</dbReference>
<feature type="domain" description="SKP1 component POZ" evidence="6">
    <location>
        <begin position="11"/>
        <end position="69"/>
    </location>
</feature>
<sequence length="176" mass="19641">MSTSMAENATKKLTLKSGDDELFEVEETVALQSQTIKHMIDEQWLGDVIPLPNVTGKILSKVIEYCRRHAGAGAGSGDASTSKSEDELVLATTTSGDDLKAFDADFVKVDRCTLFDLILAAHYLNIRTLMDLTFQTAADMMKKLTVEEVRTMFNIENDFTKEEEEKIQQEHPSAFK</sequence>
<name>A0AAV6X617_9LAMI</name>
<evidence type="ECO:0000256" key="3">
    <source>
        <dbReference type="ARBA" id="ARBA00022786"/>
    </source>
</evidence>
<dbReference type="Proteomes" id="UP000826271">
    <property type="component" value="Unassembled WGS sequence"/>
</dbReference>
<dbReference type="PANTHER" id="PTHR11165">
    <property type="entry name" value="SKP1"/>
    <property type="match status" value="1"/>
</dbReference>
<organism evidence="7 8">
    <name type="scientific">Buddleja alternifolia</name>
    <dbReference type="NCBI Taxonomy" id="168488"/>
    <lineage>
        <taxon>Eukaryota</taxon>
        <taxon>Viridiplantae</taxon>
        <taxon>Streptophyta</taxon>
        <taxon>Embryophyta</taxon>
        <taxon>Tracheophyta</taxon>
        <taxon>Spermatophyta</taxon>
        <taxon>Magnoliopsida</taxon>
        <taxon>eudicotyledons</taxon>
        <taxon>Gunneridae</taxon>
        <taxon>Pentapetalae</taxon>
        <taxon>asterids</taxon>
        <taxon>lamiids</taxon>
        <taxon>Lamiales</taxon>
        <taxon>Scrophulariaceae</taxon>
        <taxon>Buddlejeae</taxon>
        <taxon>Buddleja</taxon>
    </lineage>
</organism>
<dbReference type="InterPro" id="IPR016072">
    <property type="entry name" value="Skp1_comp_dimer"/>
</dbReference>
<comment type="pathway">
    <text evidence="1 4">Protein modification; protein ubiquitination.</text>
</comment>
<evidence type="ECO:0000259" key="5">
    <source>
        <dbReference type="Pfam" id="PF01466"/>
    </source>
</evidence>
<evidence type="ECO:0000256" key="4">
    <source>
        <dbReference type="PIRNR" id="PIRNR028729"/>
    </source>
</evidence>
<evidence type="ECO:0000259" key="6">
    <source>
        <dbReference type="Pfam" id="PF03931"/>
    </source>
</evidence>
<evidence type="ECO:0000256" key="2">
    <source>
        <dbReference type="ARBA" id="ARBA00009993"/>
    </source>
</evidence>
<dbReference type="InterPro" id="IPR001232">
    <property type="entry name" value="SKP1-like"/>
</dbReference>
<dbReference type="PIRSF" id="PIRSF028729">
    <property type="entry name" value="E3_ubiquit_lig_SCF_Skp"/>
    <property type="match status" value="1"/>
</dbReference>
<comment type="caution">
    <text evidence="7">The sequence shown here is derived from an EMBL/GenBank/DDBJ whole genome shotgun (WGS) entry which is preliminary data.</text>
</comment>
<dbReference type="AlphaFoldDB" id="A0AAV6X617"/>
<dbReference type="InterPro" id="IPR036296">
    <property type="entry name" value="SKP1-like_dim_sf"/>
</dbReference>
<dbReference type="CDD" id="cd18322">
    <property type="entry name" value="BTB_POZ_SKP1"/>
    <property type="match status" value="1"/>
</dbReference>
<dbReference type="SUPFAM" id="SSF54695">
    <property type="entry name" value="POZ domain"/>
    <property type="match status" value="1"/>
</dbReference>
<evidence type="ECO:0000256" key="1">
    <source>
        <dbReference type="ARBA" id="ARBA00004906"/>
    </source>
</evidence>
<dbReference type="EMBL" id="WHWC01000008">
    <property type="protein sequence ID" value="KAG8377958.1"/>
    <property type="molecule type" value="Genomic_DNA"/>
</dbReference>
<dbReference type="Pfam" id="PF01466">
    <property type="entry name" value="Skp1"/>
    <property type="match status" value="1"/>
</dbReference>
<proteinExistence type="inferred from homology"/>
<dbReference type="GO" id="GO:0006511">
    <property type="term" value="P:ubiquitin-dependent protein catabolic process"/>
    <property type="evidence" value="ECO:0007669"/>
    <property type="project" value="InterPro"/>
</dbReference>
<dbReference type="GO" id="GO:0009867">
    <property type="term" value="P:jasmonic acid mediated signaling pathway"/>
    <property type="evidence" value="ECO:0007669"/>
    <property type="project" value="UniProtKB-ARBA"/>
</dbReference>
<protein>
    <recommendedName>
        <fullName evidence="4">SKP1-like protein</fullName>
    </recommendedName>
</protein>
<reference evidence="7" key="1">
    <citation type="submission" date="2019-10" db="EMBL/GenBank/DDBJ databases">
        <authorList>
            <person name="Zhang R."/>
            <person name="Pan Y."/>
            <person name="Wang J."/>
            <person name="Ma R."/>
            <person name="Yu S."/>
        </authorList>
    </citation>
    <scope>NUCLEOTIDE SEQUENCE</scope>
    <source>
        <strain evidence="7">LA-IB0</strain>
        <tissue evidence="7">Leaf</tissue>
    </source>
</reference>
<comment type="similarity">
    <text evidence="2 4">Belongs to the SKP1 family.</text>
</comment>
<dbReference type="Pfam" id="PF03931">
    <property type="entry name" value="Skp1_POZ"/>
    <property type="match status" value="1"/>
</dbReference>
<comment type="function">
    <text evidence="4">Involved in ubiquitination and subsequent proteasomal degradation of target proteins. Together with CUL1, RBX1 and a F-box protein, it forms a SCF E3 ubiquitin ligase complex. The functional specificity of this complex depends on the type of F-box protein. In the SCF complex, it serves as an adapter that links the F-box protein to CUL1.</text>
</comment>